<feature type="transmembrane region" description="Helical" evidence="1">
    <location>
        <begin position="70"/>
        <end position="98"/>
    </location>
</feature>
<proteinExistence type="predicted"/>
<sequence length="197" mass="23044">MNLFLFDHNRFETLYNCSFKTDQEWLSYGVKDYLKGGLFLMLGSLYIIAYIPILVVMTRPKLFRNSCFKIMFFLGLIDIMSTVFNCLSVGYFGLMGWLDAIISTFSTFPERMLLVSQKPKSANYEDMYFRLLVHPMHNLCSTWPESFVGLLENLLDSHAVRRFSNLGLDLGVLRIWSHWNVLLHSSNLQFTWRGCLF</sequence>
<dbReference type="AlphaFoldDB" id="A0A4U5MU49"/>
<dbReference type="EMBL" id="AZBU02000006">
    <property type="protein sequence ID" value="TKR73290.1"/>
    <property type="molecule type" value="Genomic_DNA"/>
</dbReference>
<evidence type="ECO:0000256" key="1">
    <source>
        <dbReference type="SAM" id="Phobius"/>
    </source>
</evidence>
<dbReference type="Proteomes" id="UP000298663">
    <property type="component" value="Unassembled WGS sequence"/>
</dbReference>
<dbReference type="PANTHER" id="PTHR23021">
    <property type="entry name" value="SERPENTINE RECEPTOR, CLASS T"/>
    <property type="match status" value="1"/>
</dbReference>
<dbReference type="InterPro" id="IPR019425">
    <property type="entry name" value="7TM_GPCR_serpentine_rcpt_Srt"/>
</dbReference>
<evidence type="ECO:0008006" key="4">
    <source>
        <dbReference type="Google" id="ProtNLM"/>
    </source>
</evidence>
<evidence type="ECO:0000313" key="3">
    <source>
        <dbReference type="Proteomes" id="UP000298663"/>
    </source>
</evidence>
<dbReference type="PANTHER" id="PTHR23021:SF11">
    <property type="entry name" value="SERPENTINE RECEPTOR, CLASS T"/>
    <property type="match status" value="1"/>
</dbReference>
<reference evidence="2 3" key="2">
    <citation type="journal article" date="2019" name="G3 (Bethesda)">
        <title>Hybrid Assembly of the Genome of the Entomopathogenic Nematode Steinernema carpocapsae Identifies the X-Chromosome.</title>
        <authorList>
            <person name="Serra L."/>
            <person name="Macchietto M."/>
            <person name="Macias-Munoz A."/>
            <person name="McGill C.J."/>
            <person name="Rodriguez I.M."/>
            <person name="Rodriguez B."/>
            <person name="Murad R."/>
            <person name="Mortazavi A."/>
        </authorList>
    </citation>
    <scope>NUCLEOTIDE SEQUENCE [LARGE SCALE GENOMIC DNA]</scope>
    <source>
        <strain evidence="2 3">ALL</strain>
    </source>
</reference>
<feature type="transmembrane region" description="Helical" evidence="1">
    <location>
        <begin position="38"/>
        <end position="58"/>
    </location>
</feature>
<accession>A0A4U5MU49</accession>
<keyword evidence="1" id="KW-1133">Transmembrane helix</keyword>
<keyword evidence="1" id="KW-0472">Membrane</keyword>
<dbReference type="Pfam" id="PF10321">
    <property type="entry name" value="7TM_GPCR_Srt"/>
    <property type="match status" value="1"/>
</dbReference>
<organism evidence="2 3">
    <name type="scientific">Steinernema carpocapsae</name>
    <name type="common">Entomopathogenic nematode</name>
    <dbReference type="NCBI Taxonomy" id="34508"/>
    <lineage>
        <taxon>Eukaryota</taxon>
        <taxon>Metazoa</taxon>
        <taxon>Ecdysozoa</taxon>
        <taxon>Nematoda</taxon>
        <taxon>Chromadorea</taxon>
        <taxon>Rhabditida</taxon>
        <taxon>Tylenchina</taxon>
        <taxon>Panagrolaimomorpha</taxon>
        <taxon>Strongyloidoidea</taxon>
        <taxon>Steinernematidae</taxon>
        <taxon>Steinernema</taxon>
    </lineage>
</organism>
<comment type="caution">
    <text evidence="2">The sequence shown here is derived from an EMBL/GenBank/DDBJ whole genome shotgun (WGS) entry which is preliminary data.</text>
</comment>
<evidence type="ECO:0000313" key="2">
    <source>
        <dbReference type="EMBL" id="TKR73290.1"/>
    </source>
</evidence>
<reference evidence="2 3" key="1">
    <citation type="journal article" date="2015" name="Genome Biol.">
        <title>Comparative genomics of Steinernema reveals deeply conserved gene regulatory networks.</title>
        <authorList>
            <person name="Dillman A.R."/>
            <person name="Macchietto M."/>
            <person name="Porter C.F."/>
            <person name="Rogers A."/>
            <person name="Williams B."/>
            <person name="Antoshechkin I."/>
            <person name="Lee M.M."/>
            <person name="Goodwin Z."/>
            <person name="Lu X."/>
            <person name="Lewis E.E."/>
            <person name="Goodrich-Blair H."/>
            <person name="Stock S.P."/>
            <person name="Adams B.J."/>
            <person name="Sternberg P.W."/>
            <person name="Mortazavi A."/>
        </authorList>
    </citation>
    <scope>NUCLEOTIDE SEQUENCE [LARGE SCALE GENOMIC DNA]</scope>
    <source>
        <strain evidence="2 3">ALL</strain>
    </source>
</reference>
<keyword evidence="3" id="KW-1185">Reference proteome</keyword>
<protein>
    <recommendedName>
        <fullName evidence="4">Serpentine receptor class gamma</fullName>
    </recommendedName>
</protein>
<keyword evidence="1" id="KW-0812">Transmembrane</keyword>
<gene>
    <name evidence="2" type="ORF">L596_020618</name>
</gene>
<name>A0A4U5MU49_STECR</name>
<dbReference type="OrthoDB" id="5852530at2759"/>